<feature type="transmembrane region" description="Helical" evidence="7">
    <location>
        <begin position="184"/>
        <end position="217"/>
    </location>
</feature>
<dbReference type="GO" id="GO:0006465">
    <property type="term" value="P:signal peptide processing"/>
    <property type="evidence" value="ECO:0007669"/>
    <property type="project" value="TreeGrafter"/>
</dbReference>
<feature type="transmembrane region" description="Helical" evidence="7">
    <location>
        <begin position="74"/>
        <end position="94"/>
    </location>
</feature>
<dbReference type="PANTHER" id="PTHR30487:SF0">
    <property type="entry name" value="PREPILIN LEADER PEPTIDASE_N-METHYLTRANSFERASE-RELATED"/>
    <property type="match status" value="1"/>
</dbReference>
<dbReference type="STRING" id="1798384.A3D03_03925"/>
<evidence type="ECO:0000256" key="7">
    <source>
        <dbReference type="SAM" id="Phobius"/>
    </source>
</evidence>
<evidence type="ECO:0000259" key="9">
    <source>
        <dbReference type="Pfam" id="PF06750"/>
    </source>
</evidence>
<feature type="domain" description="Prepilin type IV endopeptidase peptidase" evidence="8">
    <location>
        <begin position="109"/>
        <end position="212"/>
    </location>
</feature>
<dbReference type="Proteomes" id="UP000177092">
    <property type="component" value="Unassembled WGS sequence"/>
</dbReference>
<dbReference type="Gene3D" id="1.20.120.1220">
    <property type="match status" value="1"/>
</dbReference>
<feature type="transmembrane region" description="Helical" evidence="7">
    <location>
        <begin position="131"/>
        <end position="147"/>
    </location>
</feature>
<evidence type="ECO:0000256" key="4">
    <source>
        <dbReference type="ARBA" id="ARBA00022692"/>
    </source>
</evidence>
<proteinExistence type="inferred from homology"/>
<dbReference type="EMBL" id="MFJN01000034">
    <property type="protein sequence ID" value="OGG20801.1"/>
    <property type="molecule type" value="Genomic_DNA"/>
</dbReference>
<evidence type="ECO:0000256" key="2">
    <source>
        <dbReference type="ARBA" id="ARBA00005801"/>
    </source>
</evidence>
<feature type="transmembrane region" description="Helical" evidence="7">
    <location>
        <begin position="100"/>
        <end position="119"/>
    </location>
</feature>
<evidence type="ECO:0000256" key="1">
    <source>
        <dbReference type="ARBA" id="ARBA00004651"/>
    </source>
</evidence>
<dbReference type="Pfam" id="PF01478">
    <property type="entry name" value="Peptidase_A24"/>
    <property type="match status" value="1"/>
</dbReference>
<keyword evidence="4 7" id="KW-0812">Transmembrane</keyword>
<evidence type="ECO:0000313" key="11">
    <source>
        <dbReference type="Proteomes" id="UP000177092"/>
    </source>
</evidence>
<protein>
    <recommendedName>
        <fullName evidence="12">Prepilin peptidase</fullName>
    </recommendedName>
</protein>
<comment type="subcellular location">
    <subcellularLocation>
        <location evidence="1">Cell membrane</location>
        <topology evidence="1">Multi-pass membrane protein</topology>
    </subcellularLocation>
</comment>
<feature type="transmembrane region" description="Helical" evidence="7">
    <location>
        <begin position="153"/>
        <end position="172"/>
    </location>
</feature>
<evidence type="ECO:0000256" key="5">
    <source>
        <dbReference type="ARBA" id="ARBA00022989"/>
    </source>
</evidence>
<sequence length="257" mass="29146">MVIFFLFILGICIGSFLNVLIDRLPAGESIWVGRSHCDNCRKTLNWYDLVPVVSFIILQRKCRSCHKKISWQYPLVETATGLIFLFTYASMIHIIEAEFIGLSLIYFLLVSGSLIVIFVTDLKYRIIPDQILIFMTVISLVYQSIYFPQLLTVNLMAGILSMLFFLFLVIVTKGKGMGLGDVKLAFVMGLMLGFPKIITALYLSFLTGAAVSLILILTRKKSMKSTIAFGPFLVYATFISLFFGTTLWVWFKRMFGI</sequence>
<name>A0A1F6A7Z1_9BACT</name>
<reference evidence="10 11" key="1">
    <citation type="journal article" date="2016" name="Nat. Commun.">
        <title>Thousands of microbial genomes shed light on interconnected biogeochemical processes in an aquifer system.</title>
        <authorList>
            <person name="Anantharaman K."/>
            <person name="Brown C.T."/>
            <person name="Hug L.A."/>
            <person name="Sharon I."/>
            <person name="Castelle C.J."/>
            <person name="Probst A.J."/>
            <person name="Thomas B.C."/>
            <person name="Singh A."/>
            <person name="Wilkins M.J."/>
            <person name="Karaoz U."/>
            <person name="Brodie E.L."/>
            <person name="Williams K.H."/>
            <person name="Hubbard S.S."/>
            <person name="Banfield J.F."/>
        </authorList>
    </citation>
    <scope>NUCLEOTIDE SEQUENCE [LARGE SCALE GENOMIC DNA]</scope>
</reference>
<dbReference type="InterPro" id="IPR010627">
    <property type="entry name" value="Prepilin_pept_A24_N"/>
</dbReference>
<dbReference type="GO" id="GO:0005886">
    <property type="term" value="C:plasma membrane"/>
    <property type="evidence" value="ECO:0007669"/>
    <property type="project" value="UniProtKB-SubCell"/>
</dbReference>
<feature type="domain" description="Prepilin peptidase A24 N-terminal" evidence="9">
    <location>
        <begin position="8"/>
        <end position="89"/>
    </location>
</feature>
<keyword evidence="3" id="KW-1003">Cell membrane</keyword>
<dbReference type="GO" id="GO:0004190">
    <property type="term" value="F:aspartic-type endopeptidase activity"/>
    <property type="evidence" value="ECO:0007669"/>
    <property type="project" value="InterPro"/>
</dbReference>
<comment type="similarity">
    <text evidence="2">Belongs to the peptidase A24 family.</text>
</comment>
<comment type="caution">
    <text evidence="10">The sequence shown here is derived from an EMBL/GenBank/DDBJ whole genome shotgun (WGS) entry which is preliminary data.</text>
</comment>
<evidence type="ECO:0000256" key="6">
    <source>
        <dbReference type="ARBA" id="ARBA00023136"/>
    </source>
</evidence>
<dbReference type="InterPro" id="IPR000045">
    <property type="entry name" value="Prepilin_IV_endopep_pep"/>
</dbReference>
<evidence type="ECO:0000313" key="10">
    <source>
        <dbReference type="EMBL" id="OGG20801.1"/>
    </source>
</evidence>
<organism evidence="10 11">
    <name type="scientific">Candidatus Gottesmanbacteria bacterium RIFCSPHIGHO2_02_FULL_40_13</name>
    <dbReference type="NCBI Taxonomy" id="1798384"/>
    <lineage>
        <taxon>Bacteria</taxon>
        <taxon>Candidatus Gottesmaniibacteriota</taxon>
    </lineage>
</organism>
<keyword evidence="6 7" id="KW-0472">Membrane</keyword>
<accession>A0A1F6A7Z1</accession>
<dbReference type="PANTHER" id="PTHR30487">
    <property type="entry name" value="TYPE 4 PREPILIN-LIKE PROTEINS LEADER PEPTIDE-PROCESSING ENZYME"/>
    <property type="match status" value="1"/>
</dbReference>
<dbReference type="InterPro" id="IPR050882">
    <property type="entry name" value="Prepilin_peptidase/N-MTase"/>
</dbReference>
<dbReference type="AlphaFoldDB" id="A0A1F6A7Z1"/>
<evidence type="ECO:0000256" key="3">
    <source>
        <dbReference type="ARBA" id="ARBA00022475"/>
    </source>
</evidence>
<feature type="transmembrane region" description="Helical" evidence="7">
    <location>
        <begin position="229"/>
        <end position="251"/>
    </location>
</feature>
<dbReference type="Pfam" id="PF06750">
    <property type="entry name" value="A24_N_bact"/>
    <property type="match status" value="1"/>
</dbReference>
<evidence type="ECO:0008006" key="12">
    <source>
        <dbReference type="Google" id="ProtNLM"/>
    </source>
</evidence>
<evidence type="ECO:0000259" key="8">
    <source>
        <dbReference type="Pfam" id="PF01478"/>
    </source>
</evidence>
<gene>
    <name evidence="10" type="ORF">A3D03_03925</name>
</gene>
<keyword evidence="5 7" id="KW-1133">Transmembrane helix</keyword>